<comment type="caution">
    <text evidence="3">The sequence shown here is derived from an EMBL/GenBank/DDBJ whole genome shotgun (WGS) entry which is preliminary data.</text>
</comment>
<dbReference type="SUPFAM" id="SSF53098">
    <property type="entry name" value="Ribonuclease H-like"/>
    <property type="match status" value="1"/>
</dbReference>
<feature type="domain" description="Gfd2/YDR514C-like C-terminal" evidence="2">
    <location>
        <begin position="151"/>
        <end position="310"/>
    </location>
</feature>
<protein>
    <recommendedName>
        <fullName evidence="2">Gfd2/YDR514C-like C-terminal domain-containing protein</fullName>
    </recommendedName>
</protein>
<dbReference type="Gene3D" id="3.30.420.10">
    <property type="entry name" value="Ribonuclease H-like superfamily/Ribonuclease H"/>
    <property type="match status" value="1"/>
</dbReference>
<dbReference type="EMBL" id="CALNXI010001979">
    <property type="protein sequence ID" value="CAH3180783.1"/>
    <property type="molecule type" value="Genomic_DNA"/>
</dbReference>
<reference evidence="3 4" key="1">
    <citation type="submission" date="2022-05" db="EMBL/GenBank/DDBJ databases">
        <authorList>
            <consortium name="Genoscope - CEA"/>
            <person name="William W."/>
        </authorList>
    </citation>
    <scope>NUCLEOTIDE SEQUENCE [LARGE SCALE GENOMIC DNA]</scope>
</reference>
<dbReference type="InterPro" id="IPR036397">
    <property type="entry name" value="RNaseH_sf"/>
</dbReference>
<evidence type="ECO:0000313" key="3">
    <source>
        <dbReference type="EMBL" id="CAH3180783.1"/>
    </source>
</evidence>
<keyword evidence="1" id="KW-0175">Coiled coil</keyword>
<dbReference type="InterPro" id="IPR040151">
    <property type="entry name" value="Gfd2/YDR514C-like"/>
</dbReference>
<evidence type="ECO:0000256" key="1">
    <source>
        <dbReference type="SAM" id="Coils"/>
    </source>
</evidence>
<dbReference type="InterPro" id="IPR012337">
    <property type="entry name" value="RNaseH-like_sf"/>
</dbReference>
<sequence>MAAPVNRNIFYKYEAMRTKWSRCFEDVNPRASGTIKTFFNTFHKNHRGFTFVEGELFDETIYLLVSPDQYNQIKEEIEKKVGDTLPDVSKSRDVTIKDSGKSFPNLQSFRNYSSTLNKQNKEVEKRRKEEARKNVVELQRTIRKNPKALILSFDLEAYEHDHSIILEIGYAMTTLDNQEDVQTFHYIIQENLSYSNKDYVPDKREQFKFGKSQHMPLKEAAARLREHIQGAHFLVTHSGAHDTEFLESCGVSVSGKLMFDTQVLSLALLPDGPKVYGLKKLLEDLKIDFDEDVLHNGGNDAFYTLKVFLSLVAKLDLA</sequence>
<name>A0ABN8RR03_9CNID</name>
<gene>
    <name evidence="3" type="ORF">PEVE_00013094</name>
</gene>
<dbReference type="Pfam" id="PF21762">
    <property type="entry name" value="DEDDh_C"/>
    <property type="match status" value="1"/>
</dbReference>
<organism evidence="3 4">
    <name type="scientific">Porites evermanni</name>
    <dbReference type="NCBI Taxonomy" id="104178"/>
    <lineage>
        <taxon>Eukaryota</taxon>
        <taxon>Metazoa</taxon>
        <taxon>Cnidaria</taxon>
        <taxon>Anthozoa</taxon>
        <taxon>Hexacorallia</taxon>
        <taxon>Scleractinia</taxon>
        <taxon>Fungiina</taxon>
        <taxon>Poritidae</taxon>
        <taxon>Porites</taxon>
    </lineage>
</organism>
<dbReference type="Proteomes" id="UP001159427">
    <property type="component" value="Unassembled WGS sequence"/>
</dbReference>
<evidence type="ECO:0000313" key="4">
    <source>
        <dbReference type="Proteomes" id="UP001159427"/>
    </source>
</evidence>
<proteinExistence type="predicted"/>
<dbReference type="PANTHER" id="PTHR28083:SF1">
    <property type="entry name" value="GOOD FOR FULL DBP5 ACTIVITY PROTEIN 2"/>
    <property type="match status" value="1"/>
</dbReference>
<feature type="coiled-coil region" evidence="1">
    <location>
        <begin position="113"/>
        <end position="141"/>
    </location>
</feature>
<evidence type="ECO:0000259" key="2">
    <source>
        <dbReference type="Pfam" id="PF21762"/>
    </source>
</evidence>
<dbReference type="PANTHER" id="PTHR28083">
    <property type="entry name" value="GOOD FOR FULL DBP5 ACTIVITY PROTEIN 2"/>
    <property type="match status" value="1"/>
</dbReference>
<keyword evidence="4" id="KW-1185">Reference proteome</keyword>
<dbReference type="InterPro" id="IPR048519">
    <property type="entry name" value="Gfd2/YDR514C-like_C"/>
</dbReference>
<accession>A0ABN8RR03</accession>